<dbReference type="Gene3D" id="3.40.50.300">
    <property type="entry name" value="P-loop containing nucleotide triphosphate hydrolases"/>
    <property type="match status" value="1"/>
</dbReference>
<name>A0A8J3HB46_9RHOB</name>
<dbReference type="GO" id="GO:0005737">
    <property type="term" value="C:cytoplasm"/>
    <property type="evidence" value="ECO:0007669"/>
    <property type="project" value="TreeGrafter"/>
</dbReference>
<dbReference type="SUPFAM" id="SSF90002">
    <property type="entry name" value="Hypothetical protein YjiA, C-terminal domain"/>
    <property type="match status" value="1"/>
</dbReference>
<dbReference type="GO" id="GO:0000166">
    <property type="term" value="F:nucleotide binding"/>
    <property type="evidence" value="ECO:0007669"/>
    <property type="project" value="UniProtKB-KW"/>
</dbReference>
<accession>A0A8J3HB46</accession>
<comment type="function">
    <text evidence="5">Zinc chaperone that directly transfers zinc cofactor to target proteins, thereby activating them. Zinc is transferred from the CXCC motif in the GTPase domain to the zinc binding site in target proteins in a process requiring GTP hydrolysis.</text>
</comment>
<dbReference type="Gene3D" id="3.30.1220.10">
    <property type="entry name" value="CobW-like, C-terminal domain"/>
    <property type="match status" value="1"/>
</dbReference>
<dbReference type="AlphaFoldDB" id="A0A8J3HB46"/>
<dbReference type="SUPFAM" id="SSF52540">
    <property type="entry name" value="P-loop containing nucleoside triphosphate hydrolases"/>
    <property type="match status" value="1"/>
</dbReference>
<dbReference type="EMBL" id="BNAP01000023">
    <property type="protein sequence ID" value="GHG99335.1"/>
    <property type="molecule type" value="Genomic_DNA"/>
</dbReference>
<keyword evidence="3" id="KW-0143">Chaperone</keyword>
<dbReference type="PANTHER" id="PTHR13748">
    <property type="entry name" value="COBW-RELATED"/>
    <property type="match status" value="1"/>
</dbReference>
<feature type="domain" description="CobW C-terminal" evidence="7">
    <location>
        <begin position="236"/>
        <end position="330"/>
    </location>
</feature>
<dbReference type="InterPro" id="IPR027417">
    <property type="entry name" value="P-loop_NTPase"/>
</dbReference>
<evidence type="ECO:0000313" key="9">
    <source>
        <dbReference type="Proteomes" id="UP000611500"/>
    </source>
</evidence>
<dbReference type="GO" id="GO:0016787">
    <property type="term" value="F:hydrolase activity"/>
    <property type="evidence" value="ECO:0007669"/>
    <property type="project" value="UniProtKB-KW"/>
</dbReference>
<reference evidence="8" key="1">
    <citation type="journal article" date="2014" name="Int. J. Syst. Evol. Microbiol.">
        <title>Complete genome sequence of Corynebacterium casei LMG S-19264T (=DSM 44701T), isolated from a smear-ripened cheese.</title>
        <authorList>
            <consortium name="US DOE Joint Genome Institute (JGI-PGF)"/>
            <person name="Walter F."/>
            <person name="Albersmeier A."/>
            <person name="Kalinowski J."/>
            <person name="Ruckert C."/>
        </authorList>
    </citation>
    <scope>NUCLEOTIDE SEQUENCE</scope>
    <source>
        <strain evidence="8">CGMCC 1.7081</strain>
    </source>
</reference>
<evidence type="ECO:0000256" key="1">
    <source>
        <dbReference type="ARBA" id="ARBA00022741"/>
    </source>
</evidence>
<dbReference type="InterPro" id="IPR051316">
    <property type="entry name" value="Zinc-reg_GTPase_activator"/>
</dbReference>
<dbReference type="InterPro" id="IPR036627">
    <property type="entry name" value="CobW-likC_sf"/>
</dbReference>
<evidence type="ECO:0000259" key="7">
    <source>
        <dbReference type="SMART" id="SM00833"/>
    </source>
</evidence>
<gene>
    <name evidence="8" type="ORF">GCM10010961_35240</name>
</gene>
<evidence type="ECO:0000256" key="2">
    <source>
        <dbReference type="ARBA" id="ARBA00022801"/>
    </source>
</evidence>
<dbReference type="InterPro" id="IPR011629">
    <property type="entry name" value="CobW-like_C"/>
</dbReference>
<dbReference type="PANTHER" id="PTHR13748:SF62">
    <property type="entry name" value="COBW DOMAIN-CONTAINING PROTEIN"/>
    <property type="match status" value="1"/>
</dbReference>
<dbReference type="RefSeq" id="WP_189658388.1">
    <property type="nucleotide sequence ID" value="NZ_BNAP01000023.1"/>
</dbReference>
<dbReference type="Proteomes" id="UP000611500">
    <property type="component" value="Unassembled WGS sequence"/>
</dbReference>
<dbReference type="SMART" id="SM00833">
    <property type="entry name" value="CobW_C"/>
    <property type="match status" value="1"/>
</dbReference>
<keyword evidence="2" id="KW-0378">Hydrolase</keyword>
<dbReference type="Pfam" id="PF07683">
    <property type="entry name" value="CobW_C"/>
    <property type="match status" value="1"/>
</dbReference>
<dbReference type="Pfam" id="PF02492">
    <property type="entry name" value="cobW"/>
    <property type="match status" value="1"/>
</dbReference>
<evidence type="ECO:0000256" key="5">
    <source>
        <dbReference type="ARBA" id="ARBA00045658"/>
    </source>
</evidence>
<evidence type="ECO:0000256" key="3">
    <source>
        <dbReference type="ARBA" id="ARBA00023186"/>
    </source>
</evidence>
<keyword evidence="9" id="KW-1185">Reference proteome</keyword>
<evidence type="ECO:0000256" key="4">
    <source>
        <dbReference type="ARBA" id="ARBA00034320"/>
    </source>
</evidence>
<comment type="similarity">
    <text evidence="4">Belongs to the SIMIBI class G3E GTPase family. ZNG1 subfamily.</text>
</comment>
<organism evidence="8 9">
    <name type="scientific">Pseudodonghicola xiamenensis</name>
    <dbReference type="NCBI Taxonomy" id="337702"/>
    <lineage>
        <taxon>Bacteria</taxon>
        <taxon>Pseudomonadati</taxon>
        <taxon>Pseudomonadota</taxon>
        <taxon>Alphaproteobacteria</taxon>
        <taxon>Rhodobacterales</taxon>
        <taxon>Paracoccaceae</taxon>
        <taxon>Pseudodonghicola</taxon>
    </lineage>
</organism>
<sequence length="339" mass="36925">MTPVVLLTGFLGSGKTTLLQRLLTDPTMQGAAVLINEFGEVGLDHHLLDRIDDTVVLLKSGCICCTVRGEVAEALANLESLRTRGEIAFDRVVIETTGLADPYPVLQTLTAHPVLRSHFVNGGVLTTVDAVNAARQVDHRDEAVRQIAAADRVILTKTDLADPAMVVNLRNRLSRLNPAATVVSAAEPVGTILGGFGPATFMGSFGTAVHVCDDRCDHSHDHGHDHRAHHHADLGVTSFSLVIEEAIDWTMFGTWLTLLLHRYGDRIFRVKGILVLEGEDRPIAIHGVQHLVHAPTHMDHWPEGPRHSRIVFILEGLSPDLIRRSFAAFTGLARVRTAA</sequence>
<reference evidence="8" key="2">
    <citation type="submission" date="2020-09" db="EMBL/GenBank/DDBJ databases">
        <authorList>
            <person name="Sun Q."/>
            <person name="Zhou Y."/>
        </authorList>
    </citation>
    <scope>NUCLEOTIDE SEQUENCE</scope>
    <source>
        <strain evidence="8">CGMCC 1.7081</strain>
    </source>
</reference>
<comment type="caution">
    <text evidence="8">The sequence shown here is derived from an EMBL/GenBank/DDBJ whole genome shotgun (WGS) entry which is preliminary data.</text>
</comment>
<evidence type="ECO:0000313" key="8">
    <source>
        <dbReference type="EMBL" id="GHG99335.1"/>
    </source>
</evidence>
<evidence type="ECO:0000256" key="6">
    <source>
        <dbReference type="ARBA" id="ARBA00049117"/>
    </source>
</evidence>
<dbReference type="InterPro" id="IPR003495">
    <property type="entry name" value="CobW/HypB/UreG_nucleotide-bd"/>
</dbReference>
<comment type="catalytic activity">
    <reaction evidence="6">
        <text>GTP + H2O = GDP + phosphate + H(+)</text>
        <dbReference type="Rhea" id="RHEA:19669"/>
        <dbReference type="ChEBI" id="CHEBI:15377"/>
        <dbReference type="ChEBI" id="CHEBI:15378"/>
        <dbReference type="ChEBI" id="CHEBI:37565"/>
        <dbReference type="ChEBI" id="CHEBI:43474"/>
        <dbReference type="ChEBI" id="CHEBI:58189"/>
    </reaction>
    <physiologicalReaction direction="left-to-right" evidence="6">
        <dbReference type="Rhea" id="RHEA:19670"/>
    </physiologicalReaction>
</comment>
<proteinExistence type="inferred from homology"/>
<keyword evidence="1" id="KW-0547">Nucleotide-binding</keyword>
<dbReference type="CDD" id="cd03112">
    <property type="entry name" value="CobW-like"/>
    <property type="match status" value="1"/>
</dbReference>
<protein>
    <submittedName>
        <fullName evidence="8">Cobalamin biosynthesis protein CobW</fullName>
    </submittedName>
</protein>